<dbReference type="AlphaFoldDB" id="A0A7W4Z699"/>
<dbReference type="InterPro" id="IPR036271">
    <property type="entry name" value="Tet_transcr_reg_TetR-rel_C_sf"/>
</dbReference>
<dbReference type="EMBL" id="JACHWY010000003">
    <property type="protein sequence ID" value="MBB3048304.1"/>
    <property type="molecule type" value="Genomic_DNA"/>
</dbReference>
<keyword evidence="1 2" id="KW-0238">DNA-binding</keyword>
<dbReference type="SUPFAM" id="SSF48498">
    <property type="entry name" value="Tetracyclin repressor-like, C-terminal domain"/>
    <property type="match status" value="1"/>
</dbReference>
<gene>
    <name evidence="4" type="ORF">FHR99_002578</name>
</gene>
<dbReference type="InterPro" id="IPR009057">
    <property type="entry name" value="Homeodomain-like_sf"/>
</dbReference>
<proteinExistence type="predicted"/>
<evidence type="ECO:0000256" key="2">
    <source>
        <dbReference type="PROSITE-ProRule" id="PRU00335"/>
    </source>
</evidence>
<name>A0A7W4Z699_9GAMM</name>
<sequence>MTNVSAIKSAAEPGLSRREQRKLEVRGRINEAALTLFADKGVESTTVEEICEAAEVARKTFYNYYSSKQDLIRDLSDSMLYDETSNVIELALEKFDTTRERIEYIYGIMADNLQRYAELERCLVHQTLLDLSSENSQIGKRLGDLNAAFGELVGAGVRLGDVSPQYSAAFIGEMIVGLINATIINWVHDTSYPVIERIEEVKRLTLNSFLKS</sequence>
<dbReference type="GO" id="GO:0003677">
    <property type="term" value="F:DNA binding"/>
    <property type="evidence" value="ECO:0007669"/>
    <property type="project" value="UniProtKB-UniRule"/>
</dbReference>
<dbReference type="RefSeq" id="WP_183411096.1">
    <property type="nucleotide sequence ID" value="NZ_JACHWY010000003.1"/>
</dbReference>
<dbReference type="Gene3D" id="1.10.357.10">
    <property type="entry name" value="Tetracycline Repressor, domain 2"/>
    <property type="match status" value="1"/>
</dbReference>
<dbReference type="PROSITE" id="PS50977">
    <property type="entry name" value="HTH_TETR_2"/>
    <property type="match status" value="1"/>
</dbReference>
<dbReference type="Pfam" id="PF00440">
    <property type="entry name" value="TetR_N"/>
    <property type="match status" value="1"/>
</dbReference>
<dbReference type="PRINTS" id="PR00455">
    <property type="entry name" value="HTHTETR"/>
</dbReference>
<dbReference type="PANTHER" id="PTHR43479:SF11">
    <property type="entry name" value="ACREF_ENVCD OPERON REPRESSOR-RELATED"/>
    <property type="match status" value="1"/>
</dbReference>
<dbReference type="InterPro" id="IPR050624">
    <property type="entry name" value="HTH-type_Tx_Regulator"/>
</dbReference>
<dbReference type="PANTHER" id="PTHR43479">
    <property type="entry name" value="ACREF/ENVCD OPERON REPRESSOR-RELATED"/>
    <property type="match status" value="1"/>
</dbReference>
<evidence type="ECO:0000259" key="3">
    <source>
        <dbReference type="PROSITE" id="PS50977"/>
    </source>
</evidence>
<dbReference type="InterPro" id="IPR001647">
    <property type="entry name" value="HTH_TetR"/>
</dbReference>
<protein>
    <submittedName>
        <fullName evidence="4">AcrR family transcriptional regulator</fullName>
    </submittedName>
</protein>
<evidence type="ECO:0000313" key="5">
    <source>
        <dbReference type="Proteomes" id="UP000537130"/>
    </source>
</evidence>
<evidence type="ECO:0000256" key="1">
    <source>
        <dbReference type="ARBA" id="ARBA00023125"/>
    </source>
</evidence>
<accession>A0A7W4Z699</accession>
<dbReference type="Proteomes" id="UP000537130">
    <property type="component" value="Unassembled WGS sequence"/>
</dbReference>
<evidence type="ECO:0000313" key="4">
    <source>
        <dbReference type="EMBL" id="MBB3048304.1"/>
    </source>
</evidence>
<feature type="DNA-binding region" description="H-T-H motif" evidence="2">
    <location>
        <begin position="46"/>
        <end position="65"/>
    </location>
</feature>
<keyword evidence="5" id="KW-1185">Reference proteome</keyword>
<feature type="domain" description="HTH tetR-type" evidence="3">
    <location>
        <begin position="23"/>
        <end position="83"/>
    </location>
</feature>
<organism evidence="4 5">
    <name type="scientific">Litorivivens lipolytica</name>
    <dbReference type="NCBI Taxonomy" id="1524264"/>
    <lineage>
        <taxon>Bacteria</taxon>
        <taxon>Pseudomonadati</taxon>
        <taxon>Pseudomonadota</taxon>
        <taxon>Gammaproteobacteria</taxon>
        <taxon>Litorivivens</taxon>
    </lineage>
</organism>
<comment type="caution">
    <text evidence="4">The sequence shown here is derived from an EMBL/GenBank/DDBJ whole genome shotgun (WGS) entry which is preliminary data.</text>
</comment>
<dbReference type="SUPFAM" id="SSF46689">
    <property type="entry name" value="Homeodomain-like"/>
    <property type="match status" value="1"/>
</dbReference>
<reference evidence="4 5" key="1">
    <citation type="submission" date="2020-08" db="EMBL/GenBank/DDBJ databases">
        <title>Genomic Encyclopedia of Type Strains, Phase III (KMG-III): the genomes of soil and plant-associated and newly described type strains.</title>
        <authorList>
            <person name="Whitman W."/>
        </authorList>
    </citation>
    <scope>NUCLEOTIDE SEQUENCE [LARGE SCALE GENOMIC DNA]</scope>
    <source>
        <strain evidence="4 5">CECT 8654</strain>
    </source>
</reference>